<keyword evidence="2" id="KW-1185">Reference proteome</keyword>
<evidence type="ECO:0000313" key="2">
    <source>
        <dbReference type="Proteomes" id="UP001386955"/>
    </source>
</evidence>
<reference evidence="1 2" key="1">
    <citation type="submission" date="2024-01" db="EMBL/GenBank/DDBJ databases">
        <title>The genomes of 5 underutilized Papilionoideae crops provide insights into root nodulation and disease resistanc.</title>
        <authorList>
            <person name="Jiang F."/>
        </authorList>
    </citation>
    <scope>NUCLEOTIDE SEQUENCE [LARGE SCALE GENOMIC DNA]</scope>
    <source>
        <strain evidence="1">DUOXIRENSHENG_FW03</strain>
        <tissue evidence="1">Leaves</tissue>
    </source>
</reference>
<protein>
    <submittedName>
        <fullName evidence="1">Uncharacterized protein</fullName>
    </submittedName>
</protein>
<gene>
    <name evidence="1" type="ORF">VNO78_33206</name>
</gene>
<evidence type="ECO:0000313" key="1">
    <source>
        <dbReference type="EMBL" id="KAK7380691.1"/>
    </source>
</evidence>
<accession>A0AAN9RPJ0</accession>
<dbReference type="AlphaFoldDB" id="A0AAN9RPJ0"/>
<name>A0AAN9RPJ0_PSOTE</name>
<organism evidence="1 2">
    <name type="scientific">Psophocarpus tetragonolobus</name>
    <name type="common">Winged bean</name>
    <name type="synonym">Dolichos tetragonolobus</name>
    <dbReference type="NCBI Taxonomy" id="3891"/>
    <lineage>
        <taxon>Eukaryota</taxon>
        <taxon>Viridiplantae</taxon>
        <taxon>Streptophyta</taxon>
        <taxon>Embryophyta</taxon>
        <taxon>Tracheophyta</taxon>
        <taxon>Spermatophyta</taxon>
        <taxon>Magnoliopsida</taxon>
        <taxon>eudicotyledons</taxon>
        <taxon>Gunneridae</taxon>
        <taxon>Pentapetalae</taxon>
        <taxon>rosids</taxon>
        <taxon>fabids</taxon>
        <taxon>Fabales</taxon>
        <taxon>Fabaceae</taxon>
        <taxon>Papilionoideae</taxon>
        <taxon>50 kb inversion clade</taxon>
        <taxon>NPAAA clade</taxon>
        <taxon>indigoferoid/millettioid clade</taxon>
        <taxon>Phaseoleae</taxon>
        <taxon>Psophocarpus</taxon>
    </lineage>
</organism>
<comment type="caution">
    <text evidence="1">The sequence shown here is derived from an EMBL/GenBank/DDBJ whole genome shotgun (WGS) entry which is preliminary data.</text>
</comment>
<sequence length="145" mass="15527">MQPSHVNLNGMGINPLDRWEVTANGVSFPMESGGVNADLLGRVCGSCMGQHASDDLNCSSSQQSIENPQVLLSNPTGLEDSGHAESVKVGCEVQKVDSAAVWRALQNIGVVGIQDDEWYEAEINRMEKQDKADKEGRDGGNNGKV</sequence>
<dbReference type="Proteomes" id="UP001386955">
    <property type="component" value="Unassembled WGS sequence"/>
</dbReference>
<proteinExistence type="predicted"/>
<dbReference type="EMBL" id="JAYMYS010000009">
    <property type="protein sequence ID" value="KAK7380691.1"/>
    <property type="molecule type" value="Genomic_DNA"/>
</dbReference>